<dbReference type="Pfam" id="PF13361">
    <property type="entry name" value="UvrD_C"/>
    <property type="match status" value="2"/>
</dbReference>
<dbReference type="Gene3D" id="1.10.486.10">
    <property type="entry name" value="PCRA, domain 4"/>
    <property type="match status" value="1"/>
</dbReference>
<comment type="catalytic activity">
    <reaction evidence="8">
        <text>ATP + H2O = ADP + phosphate + H(+)</text>
        <dbReference type="Rhea" id="RHEA:13065"/>
        <dbReference type="ChEBI" id="CHEBI:15377"/>
        <dbReference type="ChEBI" id="CHEBI:15378"/>
        <dbReference type="ChEBI" id="CHEBI:30616"/>
        <dbReference type="ChEBI" id="CHEBI:43474"/>
        <dbReference type="ChEBI" id="CHEBI:456216"/>
        <dbReference type="EC" id="5.6.2.4"/>
    </reaction>
</comment>
<keyword evidence="4 9" id="KW-0067">ATP-binding</keyword>
<comment type="catalytic activity">
    <reaction evidence="6">
        <text>Couples ATP hydrolysis with the unwinding of duplex DNA by translocating in the 3'-5' direction.</text>
        <dbReference type="EC" id="5.6.2.4"/>
    </reaction>
</comment>
<organism evidence="13 14">
    <name type="scientific">Coemansia thaxteri</name>
    <dbReference type="NCBI Taxonomy" id="2663907"/>
    <lineage>
        <taxon>Eukaryota</taxon>
        <taxon>Fungi</taxon>
        <taxon>Fungi incertae sedis</taxon>
        <taxon>Zoopagomycota</taxon>
        <taxon>Kickxellomycotina</taxon>
        <taxon>Kickxellomycetes</taxon>
        <taxon>Kickxellales</taxon>
        <taxon>Kickxellaceae</taxon>
        <taxon>Coemansia</taxon>
    </lineage>
</organism>
<evidence type="ECO:0000259" key="11">
    <source>
        <dbReference type="PROSITE" id="PS51198"/>
    </source>
</evidence>
<feature type="binding site" evidence="9">
    <location>
        <begin position="120"/>
        <end position="127"/>
    </location>
    <ligand>
        <name>ATP</name>
        <dbReference type="ChEBI" id="CHEBI:30616"/>
    </ligand>
</feature>
<dbReference type="EMBL" id="JANBQF010000007">
    <property type="protein sequence ID" value="KAJ2008323.1"/>
    <property type="molecule type" value="Genomic_DNA"/>
</dbReference>
<feature type="compositionally biased region" description="Polar residues" evidence="10">
    <location>
        <begin position="1"/>
        <end position="23"/>
    </location>
</feature>
<dbReference type="GO" id="GO:0003677">
    <property type="term" value="F:DNA binding"/>
    <property type="evidence" value="ECO:0007669"/>
    <property type="project" value="InterPro"/>
</dbReference>
<dbReference type="OrthoDB" id="1470711at2759"/>
<evidence type="ECO:0000256" key="1">
    <source>
        <dbReference type="ARBA" id="ARBA00022741"/>
    </source>
</evidence>
<dbReference type="Pfam" id="PF00580">
    <property type="entry name" value="UvrD-helicase"/>
    <property type="match status" value="1"/>
</dbReference>
<evidence type="ECO:0000259" key="12">
    <source>
        <dbReference type="PROSITE" id="PS51217"/>
    </source>
</evidence>
<keyword evidence="2 9" id="KW-0378">Hydrolase</keyword>
<sequence length="957" mass="104792">MTKPSASAPTASISEASASNNPKPSKDSLRTFTLDDYVVSFTNSLLTKKSVAASSTKGGFQSAKTMVKKPPLADTTPVVISSSSDDEPLELVSKVEALRLDQTQDRISKLDIDKPLLIVAGAGSGKTTTLCARVIEIIKRGVAPASILVITFTNKAADELKERIAKYMAMTGHAELKQMPFASTFHSWCYGLIMRNYHQVGLHQCPMVAATESEHAAIAKIALETIEDCRMLVQCESMLDIENEPESMVFVDRADLRWARVARKAKEVLDISMDNVAAELQPLDSKATMKGHGKLVKKKYGAQAVAATEEMSTTRALYHHIYAKLGKQSKLTNLADNPTDYRHLFDGKDIIKDIMSFIYRAKSRGDLPEHYPSAHGSVLKAYNATLKRFNLLDFDDMLKLANDLLDVSEVLESVQAEFPYLLVDEFQDLNQLQMNLVLKMQKGIGRVTAVGDERQSIYAFRGASCEHNFQTFLDSFVDAQVGRTNSGDQSLSQGAGTMASLTQNYRSHQSIVDLGNIVARDTIGDSKLLGRLRVPLLALPTAPMVPVTIWNSEDKHDEAKSIGSKIKELVDSGDCIASDIAVISRCLNFGSFRPTNLIEVDLMRSGIAYVVRGGHSALKSKRMQLFMALIRMVANTDDDIAAETCLSDVVKSLGPAGLRKLNGVGGYSTLPGGEMAPLSLFAKMERAVKHGSILPRPATDSLAAFTRSIRGWQAQLSTTMTLRQLVKLMFDEFVAQANEDAKEAPIWGKVATAQGASDGLWELVESIMDGFIDSPAALPPSDCGSFAPGKVANPNGPCSVLLLQAFSGQLCMMSTSAEDMGKVKGGHSKNSPTPPPAVVITTVHQAKGLEWKHVFIPNFVEDMFPMKFRGEAKADSVVLSPKDGNMPRPEEQHYREEGRLAYVAITRAKLGLYISVPAKHGAPWMERTDCFPSRYLPGIMCPDKPVKKHNYERDYYY</sequence>
<name>A0A9W8BP62_9FUNG</name>
<feature type="domain" description="UvrD-like helicase C-terminal" evidence="12">
    <location>
        <begin position="515"/>
        <end position="848"/>
    </location>
</feature>
<dbReference type="Gene3D" id="3.40.50.300">
    <property type="entry name" value="P-loop containing nucleotide triphosphate hydrolases"/>
    <property type="match status" value="3"/>
</dbReference>
<dbReference type="GO" id="GO:0000725">
    <property type="term" value="P:recombinational repair"/>
    <property type="evidence" value="ECO:0007669"/>
    <property type="project" value="TreeGrafter"/>
</dbReference>
<comment type="caution">
    <text evidence="13">The sequence shown here is derived from an EMBL/GenBank/DDBJ whole genome shotgun (WGS) entry which is preliminary data.</text>
</comment>
<evidence type="ECO:0000256" key="7">
    <source>
        <dbReference type="ARBA" id="ARBA00034808"/>
    </source>
</evidence>
<reference evidence="13" key="1">
    <citation type="submission" date="2022-07" db="EMBL/GenBank/DDBJ databases">
        <title>Phylogenomic reconstructions and comparative analyses of Kickxellomycotina fungi.</title>
        <authorList>
            <person name="Reynolds N.K."/>
            <person name="Stajich J.E."/>
            <person name="Barry K."/>
            <person name="Grigoriev I.V."/>
            <person name="Crous P."/>
            <person name="Smith M.E."/>
        </authorList>
    </citation>
    <scope>NUCLEOTIDE SEQUENCE</scope>
    <source>
        <strain evidence="13">IMI 214461</strain>
    </source>
</reference>
<dbReference type="InterPro" id="IPR000212">
    <property type="entry name" value="DNA_helicase_UvrD/REP"/>
</dbReference>
<accession>A0A9W8BP62</accession>
<protein>
    <recommendedName>
        <fullName evidence="7">DNA 3'-5' helicase</fullName>
        <ecNumber evidence="7">5.6.2.4</ecNumber>
    </recommendedName>
</protein>
<evidence type="ECO:0000256" key="6">
    <source>
        <dbReference type="ARBA" id="ARBA00034617"/>
    </source>
</evidence>
<evidence type="ECO:0000256" key="2">
    <source>
        <dbReference type="ARBA" id="ARBA00022801"/>
    </source>
</evidence>
<dbReference type="GO" id="GO:0016787">
    <property type="term" value="F:hydrolase activity"/>
    <property type="evidence" value="ECO:0007669"/>
    <property type="project" value="UniProtKB-UniRule"/>
</dbReference>
<keyword evidence="14" id="KW-1185">Reference proteome</keyword>
<keyword evidence="5" id="KW-0413">Isomerase</keyword>
<dbReference type="PROSITE" id="PS51198">
    <property type="entry name" value="UVRD_HELICASE_ATP_BIND"/>
    <property type="match status" value="1"/>
</dbReference>
<dbReference type="PANTHER" id="PTHR11070">
    <property type="entry name" value="UVRD / RECB / PCRA DNA HELICASE FAMILY MEMBER"/>
    <property type="match status" value="1"/>
</dbReference>
<dbReference type="PANTHER" id="PTHR11070:SF2">
    <property type="entry name" value="ATP-DEPENDENT DNA HELICASE SRS2"/>
    <property type="match status" value="1"/>
</dbReference>
<evidence type="ECO:0000313" key="14">
    <source>
        <dbReference type="Proteomes" id="UP001150907"/>
    </source>
</evidence>
<dbReference type="InterPro" id="IPR014017">
    <property type="entry name" value="DNA_helicase_UvrD-like_C"/>
</dbReference>
<evidence type="ECO:0000256" key="4">
    <source>
        <dbReference type="ARBA" id="ARBA00022840"/>
    </source>
</evidence>
<dbReference type="AlphaFoldDB" id="A0A9W8BP62"/>
<proteinExistence type="predicted"/>
<evidence type="ECO:0000256" key="5">
    <source>
        <dbReference type="ARBA" id="ARBA00023235"/>
    </source>
</evidence>
<dbReference type="CDD" id="cd17932">
    <property type="entry name" value="DEXQc_UvrD"/>
    <property type="match status" value="1"/>
</dbReference>
<dbReference type="PROSITE" id="PS51217">
    <property type="entry name" value="UVRD_HELICASE_CTER"/>
    <property type="match status" value="1"/>
</dbReference>
<dbReference type="EC" id="5.6.2.4" evidence="7"/>
<keyword evidence="1 9" id="KW-0547">Nucleotide-binding</keyword>
<gene>
    <name evidence="13" type="ORF">H4R26_000265</name>
</gene>
<feature type="domain" description="UvrD-like helicase ATP-binding" evidence="11">
    <location>
        <begin position="99"/>
        <end position="508"/>
    </location>
</feature>
<evidence type="ECO:0000256" key="8">
    <source>
        <dbReference type="ARBA" id="ARBA00048988"/>
    </source>
</evidence>
<keyword evidence="3 9" id="KW-0347">Helicase</keyword>
<evidence type="ECO:0000256" key="3">
    <source>
        <dbReference type="ARBA" id="ARBA00022806"/>
    </source>
</evidence>
<dbReference type="InterPro" id="IPR027417">
    <property type="entry name" value="P-loop_NTPase"/>
</dbReference>
<dbReference type="InterPro" id="IPR014016">
    <property type="entry name" value="UvrD-like_ATP-bd"/>
</dbReference>
<dbReference type="GO" id="GO:0043138">
    <property type="term" value="F:3'-5' DNA helicase activity"/>
    <property type="evidence" value="ECO:0007669"/>
    <property type="project" value="UniProtKB-EC"/>
</dbReference>
<feature type="region of interest" description="Disordered" evidence="10">
    <location>
        <begin position="1"/>
        <end position="29"/>
    </location>
</feature>
<evidence type="ECO:0000313" key="13">
    <source>
        <dbReference type="EMBL" id="KAJ2008323.1"/>
    </source>
</evidence>
<evidence type="ECO:0000256" key="10">
    <source>
        <dbReference type="SAM" id="MobiDB-lite"/>
    </source>
</evidence>
<evidence type="ECO:0000256" key="9">
    <source>
        <dbReference type="PROSITE-ProRule" id="PRU00560"/>
    </source>
</evidence>
<dbReference type="Proteomes" id="UP001150907">
    <property type="component" value="Unassembled WGS sequence"/>
</dbReference>
<dbReference type="SUPFAM" id="SSF52540">
    <property type="entry name" value="P-loop containing nucleoside triphosphate hydrolases"/>
    <property type="match status" value="1"/>
</dbReference>
<dbReference type="GO" id="GO:0005524">
    <property type="term" value="F:ATP binding"/>
    <property type="evidence" value="ECO:0007669"/>
    <property type="project" value="UniProtKB-UniRule"/>
</dbReference>